<feature type="region of interest" description="Disordered" evidence="6">
    <location>
        <begin position="1120"/>
        <end position="1231"/>
    </location>
</feature>
<keyword evidence="3" id="KW-1015">Disulfide bond</keyword>
<sequence length="1285" mass="132575">MHDPQVISLLILLLAAIPLWPELPRATAARALVSVLPRSLAADDVASRTLTTYATAATPLGDRGLENFGLHPVNCPGGSFLNSWRLVVSNATSGSSSTGEQGRTFHLEFACLRVPAAAQCSRGTDRYYKAGPGRTAAQYRTTDFRALLDFNPDVGTVGRGYLQPLTGFRVFLDSSGRISAEWWGCELPDSFTPARVYAYRTSPRRPDATTGGVAELALHPAACEDNEAMTGWFLNHYTWENPATIDMAAQCYTLAPPEPIAPLGLGLPGLYANSTSGDFTPIPPSVSSSGGAAATVTGFVFVTSSASSIAAGALVPVCAEGVGTAALPLQLCAGLGFSRGSVLSWRRNWDGGSLPPPVVLHNVSCSSGGAAGSGGSAGVGLLAADAAEAACVAVPAYDGYCFEVARVTCSAPLPASPPPSPPASPPSAPPQPPPPTLPSPPPAAAPPQPPPPQPLLSPLPASGAAQSSPPPPSGAGPQPSPLPVPQGNESGAPARTNLTAANLLTTYTTAPTPLTERGLEDFGLHPVNCPGGSFLNSWRLVASNATSGSSTGEQGRTFHLEFACLRVPAAAQCSRGTDRYFKADPARNIRYLTTDMRALLDYFPEIGSLSMGPLTGFRVFLDSSRRISAEWWQCELPDSFTPARVYSYRSSARRPNLATVAMSITELALYPAACKNNEAMSGWELNLYDYASPIYMGASCYTLAPPEPLMPLGLGLPGLYANSTSGDFTPIPPSVSRSGGAGATVTGFVFVTSSASSVAAGALVPVCAEGVGTAALPLQLCAGLGFSRGSVLSWQRNWDGGSLPPPVVLHNVSCSSGGAAGSGGSAGVGLAADAAEAACVAVPAYDGYCFEVARVTCSDPFQPPPPPSPQPPPAPPLPPPPPPQPPQPPSPPPRPPAPVIGPPPPRLPPSPPRPPPSPRLAPGEQPPPGYCECAAGDNKCPGEECTPNYRYRNRVCSYPTLFCGTERYIDGYSCRFSSSDACAERLDDYSRCTGRSECTWQTSELPPATPELQYRLVNGKTPNEGRLEVSLDGKKWGTVCDDGFGRTSAAVVCRALGLPYAAAVALRKAPYGRGTGSYLLDDVACRGDESSLLQCPFRKPFGTSDCALDHIEDVGVVCQDEPIVPGDSDGGDNINGGGPGAGGGGSGGGSPRPSPAATASPSPSQQPSPPPPDTGLAPPPANSTLDPPPASPPPVPQLEQPPPVPSDTAPPAVPAPPAFSPPAGPYPPPAYGHYGYYGGGYQYGGYPAPPYGYHHTPPGYYGYYGDHWGGGYSGPSYAAAQQPSA</sequence>
<feature type="compositionally biased region" description="Pro residues" evidence="6">
    <location>
        <begin position="1164"/>
        <end position="1205"/>
    </location>
</feature>
<proteinExistence type="predicted"/>
<dbReference type="Gramene" id="PNW74258">
    <property type="protein sequence ID" value="PNW74258"/>
    <property type="gene ID" value="CHLRE_13g591550v5"/>
</dbReference>
<dbReference type="EMBL" id="CM008974">
    <property type="protein sequence ID" value="PNW74258.1"/>
    <property type="molecule type" value="Genomic_DNA"/>
</dbReference>
<keyword evidence="10" id="KW-1185">Reference proteome</keyword>
<dbReference type="SUPFAM" id="SSF56487">
    <property type="entry name" value="SRCR-like"/>
    <property type="match status" value="1"/>
</dbReference>
<evidence type="ECO:0000313" key="10">
    <source>
        <dbReference type="Proteomes" id="UP000006906"/>
    </source>
</evidence>
<dbReference type="InterPro" id="IPR036772">
    <property type="entry name" value="SRCR-like_dom_sf"/>
</dbReference>
<evidence type="ECO:0000256" key="3">
    <source>
        <dbReference type="ARBA" id="ARBA00023157"/>
    </source>
</evidence>
<dbReference type="ExpressionAtlas" id="A0A2K3D142">
    <property type="expression patterns" value="baseline and differential"/>
</dbReference>
<dbReference type="OrthoDB" id="549182at2759"/>
<feature type="compositionally biased region" description="Pro residues" evidence="6">
    <location>
        <begin position="414"/>
        <end position="457"/>
    </location>
</feature>
<dbReference type="Gene3D" id="3.10.250.10">
    <property type="entry name" value="SRCR-like domain"/>
    <property type="match status" value="1"/>
</dbReference>
<evidence type="ECO:0000256" key="5">
    <source>
        <dbReference type="ARBA" id="ARBA00023180"/>
    </source>
</evidence>
<feature type="chain" id="PRO_5014375984" description="SRCR domain-containing protein" evidence="7">
    <location>
        <begin position="22"/>
        <end position="1285"/>
    </location>
</feature>
<organism evidence="9 10">
    <name type="scientific">Chlamydomonas reinhardtii</name>
    <name type="common">Chlamydomonas smithii</name>
    <dbReference type="NCBI Taxonomy" id="3055"/>
    <lineage>
        <taxon>Eukaryota</taxon>
        <taxon>Viridiplantae</taxon>
        <taxon>Chlorophyta</taxon>
        <taxon>core chlorophytes</taxon>
        <taxon>Chlorophyceae</taxon>
        <taxon>CS clade</taxon>
        <taxon>Chlamydomonadales</taxon>
        <taxon>Chlamydomonadaceae</taxon>
        <taxon>Chlamydomonas</taxon>
    </lineage>
</organism>
<keyword evidence="5" id="KW-0325">Glycoprotein</keyword>
<feature type="domain" description="SRCR" evidence="8">
    <location>
        <begin position="1014"/>
        <end position="1119"/>
    </location>
</feature>
<accession>A0A2K3D142</accession>
<keyword evidence="4" id="KW-0675">Receptor</keyword>
<dbReference type="RefSeq" id="XP_042917748.1">
    <property type="nucleotide sequence ID" value="XM_043069773.1"/>
</dbReference>
<name>A0A2K3D142_CHLRE</name>
<gene>
    <name evidence="9" type="ORF">CHLRE_13g591550v5</name>
</gene>
<feature type="compositionally biased region" description="Gly residues" evidence="6">
    <location>
        <begin position="1133"/>
        <end position="1150"/>
    </location>
</feature>
<evidence type="ECO:0000256" key="4">
    <source>
        <dbReference type="ARBA" id="ARBA00023170"/>
    </source>
</evidence>
<evidence type="ECO:0000259" key="8">
    <source>
        <dbReference type="PROSITE" id="PS50287"/>
    </source>
</evidence>
<keyword evidence="2" id="KW-0677">Repeat</keyword>
<dbReference type="GO" id="GO:0016020">
    <property type="term" value="C:membrane"/>
    <property type="evidence" value="ECO:0007669"/>
    <property type="project" value="InterPro"/>
</dbReference>
<feature type="compositionally biased region" description="Pro residues" evidence="6">
    <location>
        <begin position="1211"/>
        <end position="1230"/>
    </location>
</feature>
<dbReference type="PANTHER" id="PTHR48071:SF18">
    <property type="entry name" value="DELETED IN MALIGNANT BRAIN TUMORS 1 PROTEIN-RELATED"/>
    <property type="match status" value="1"/>
</dbReference>
<feature type="region of interest" description="Disordered" evidence="6">
    <location>
        <begin position="861"/>
        <end position="926"/>
    </location>
</feature>
<dbReference type="InParanoid" id="A0A2K3D142"/>
<feature type="region of interest" description="Disordered" evidence="6">
    <location>
        <begin position="413"/>
        <end position="494"/>
    </location>
</feature>
<dbReference type="PROSITE" id="PS50287">
    <property type="entry name" value="SRCR_2"/>
    <property type="match status" value="1"/>
</dbReference>
<dbReference type="PRINTS" id="PR00258">
    <property type="entry name" value="SPERACTRCPTR"/>
</dbReference>
<dbReference type="PANTHER" id="PTHR48071">
    <property type="entry name" value="SRCR DOMAIN-CONTAINING PROTEIN"/>
    <property type="match status" value="1"/>
</dbReference>
<dbReference type="FunFam" id="3.10.250.10:FF:000007">
    <property type="entry name" value="Soluble scavenger receptor cysteine-rich domain-containing protein SSC5D"/>
    <property type="match status" value="1"/>
</dbReference>
<evidence type="ECO:0000256" key="6">
    <source>
        <dbReference type="SAM" id="MobiDB-lite"/>
    </source>
</evidence>
<dbReference type="GeneID" id="5718651"/>
<evidence type="ECO:0000256" key="7">
    <source>
        <dbReference type="SAM" id="SignalP"/>
    </source>
</evidence>
<dbReference type="KEGG" id="cre:CHLRE_13g591550v5"/>
<dbReference type="Proteomes" id="UP000006906">
    <property type="component" value="Chromosome 13"/>
</dbReference>
<dbReference type="Pfam" id="PF00530">
    <property type="entry name" value="SRCR"/>
    <property type="match status" value="1"/>
</dbReference>
<evidence type="ECO:0000256" key="2">
    <source>
        <dbReference type="ARBA" id="ARBA00022737"/>
    </source>
</evidence>
<evidence type="ECO:0000256" key="1">
    <source>
        <dbReference type="ARBA" id="ARBA00022729"/>
    </source>
</evidence>
<keyword evidence="1 7" id="KW-0732">Signal</keyword>
<dbReference type="PRINTS" id="PR01217">
    <property type="entry name" value="PRICHEXTENSN"/>
</dbReference>
<feature type="signal peptide" evidence="7">
    <location>
        <begin position="1"/>
        <end position="21"/>
    </location>
</feature>
<evidence type="ECO:0000313" key="9">
    <source>
        <dbReference type="EMBL" id="PNW74258.1"/>
    </source>
</evidence>
<reference evidence="9 10" key="1">
    <citation type="journal article" date="2007" name="Science">
        <title>The Chlamydomonas genome reveals the evolution of key animal and plant functions.</title>
        <authorList>
            <person name="Merchant S.S."/>
            <person name="Prochnik S.E."/>
            <person name="Vallon O."/>
            <person name="Harris E.H."/>
            <person name="Karpowicz S.J."/>
            <person name="Witman G.B."/>
            <person name="Terry A."/>
            <person name="Salamov A."/>
            <person name="Fritz-Laylin L.K."/>
            <person name="Marechal-Drouard L."/>
            <person name="Marshall W.F."/>
            <person name="Qu L.H."/>
            <person name="Nelson D.R."/>
            <person name="Sanderfoot A.A."/>
            <person name="Spalding M.H."/>
            <person name="Kapitonov V.V."/>
            <person name="Ren Q."/>
            <person name="Ferris P."/>
            <person name="Lindquist E."/>
            <person name="Shapiro H."/>
            <person name="Lucas S.M."/>
            <person name="Grimwood J."/>
            <person name="Schmutz J."/>
            <person name="Cardol P."/>
            <person name="Cerutti H."/>
            <person name="Chanfreau G."/>
            <person name="Chen C.L."/>
            <person name="Cognat V."/>
            <person name="Croft M.T."/>
            <person name="Dent R."/>
            <person name="Dutcher S."/>
            <person name="Fernandez E."/>
            <person name="Fukuzawa H."/>
            <person name="Gonzalez-Ballester D."/>
            <person name="Gonzalez-Halphen D."/>
            <person name="Hallmann A."/>
            <person name="Hanikenne M."/>
            <person name="Hippler M."/>
            <person name="Inwood W."/>
            <person name="Jabbari K."/>
            <person name="Kalanon M."/>
            <person name="Kuras R."/>
            <person name="Lefebvre P.A."/>
            <person name="Lemaire S.D."/>
            <person name="Lobanov A.V."/>
            <person name="Lohr M."/>
            <person name="Manuell A."/>
            <person name="Meier I."/>
            <person name="Mets L."/>
            <person name="Mittag M."/>
            <person name="Mittelmeier T."/>
            <person name="Moroney J.V."/>
            <person name="Moseley J."/>
            <person name="Napoli C."/>
            <person name="Nedelcu A.M."/>
            <person name="Niyogi K."/>
            <person name="Novoselov S.V."/>
            <person name="Paulsen I.T."/>
            <person name="Pazour G."/>
            <person name="Purton S."/>
            <person name="Ral J.P."/>
            <person name="Riano-Pachon D.M."/>
            <person name="Riekhof W."/>
            <person name="Rymarquis L."/>
            <person name="Schroda M."/>
            <person name="Stern D."/>
            <person name="Umen J."/>
            <person name="Willows R."/>
            <person name="Wilson N."/>
            <person name="Zimmer S.L."/>
            <person name="Allmer J."/>
            <person name="Balk J."/>
            <person name="Bisova K."/>
            <person name="Chen C.J."/>
            <person name="Elias M."/>
            <person name="Gendler K."/>
            <person name="Hauser C."/>
            <person name="Lamb M.R."/>
            <person name="Ledford H."/>
            <person name="Long J.C."/>
            <person name="Minagawa J."/>
            <person name="Page M.D."/>
            <person name="Pan J."/>
            <person name="Pootakham W."/>
            <person name="Roje S."/>
            <person name="Rose A."/>
            <person name="Stahlberg E."/>
            <person name="Terauchi A.M."/>
            <person name="Yang P."/>
            <person name="Ball S."/>
            <person name="Bowler C."/>
            <person name="Dieckmann C.L."/>
            <person name="Gladyshev V.N."/>
            <person name="Green P."/>
            <person name="Jorgensen R."/>
            <person name="Mayfield S."/>
            <person name="Mueller-Roeber B."/>
            <person name="Rajamani S."/>
            <person name="Sayre R.T."/>
            <person name="Brokstein P."/>
            <person name="Dubchak I."/>
            <person name="Goodstein D."/>
            <person name="Hornick L."/>
            <person name="Huang Y.W."/>
            <person name="Jhaveri J."/>
            <person name="Luo Y."/>
            <person name="Martinez D."/>
            <person name="Ngau W.C."/>
            <person name="Otillar B."/>
            <person name="Poliakov A."/>
            <person name="Porter A."/>
            <person name="Szajkowski L."/>
            <person name="Werner G."/>
            <person name="Zhou K."/>
            <person name="Grigoriev I.V."/>
            <person name="Rokhsar D.S."/>
            <person name="Grossman A.R."/>
        </authorList>
    </citation>
    <scope>NUCLEOTIDE SEQUENCE [LARGE SCALE GENOMIC DNA]</scope>
    <source>
        <strain evidence="10">CC-503</strain>
    </source>
</reference>
<dbReference type="SMART" id="SM00202">
    <property type="entry name" value="SR"/>
    <property type="match status" value="1"/>
</dbReference>
<protein>
    <recommendedName>
        <fullName evidence="8">SRCR domain-containing protein</fullName>
    </recommendedName>
</protein>
<feature type="compositionally biased region" description="Pro residues" evidence="6">
    <location>
        <begin position="468"/>
        <end position="484"/>
    </location>
</feature>
<feature type="compositionally biased region" description="Low complexity" evidence="6">
    <location>
        <begin position="458"/>
        <end position="467"/>
    </location>
</feature>
<dbReference type="InterPro" id="IPR001190">
    <property type="entry name" value="SRCR"/>
</dbReference>